<dbReference type="OrthoDB" id="664960at2759"/>
<dbReference type="GO" id="GO:0005524">
    <property type="term" value="F:ATP binding"/>
    <property type="evidence" value="ECO:0007669"/>
    <property type="project" value="UniProtKB-KW"/>
</dbReference>
<dbReference type="InterPro" id="IPR027417">
    <property type="entry name" value="P-loop_NTPase"/>
</dbReference>
<dbReference type="GO" id="GO:0006952">
    <property type="term" value="P:defense response"/>
    <property type="evidence" value="ECO:0007669"/>
    <property type="project" value="UniProtKB-KW"/>
</dbReference>
<comment type="caution">
    <text evidence="5">The sequence shown here is derived from an EMBL/GenBank/DDBJ whole genome shotgun (WGS) entry which is preliminary data.</text>
</comment>
<keyword evidence="6" id="KW-1185">Reference proteome</keyword>
<organism evidence="5 6">
    <name type="scientific">Acer yangbiense</name>
    <dbReference type="NCBI Taxonomy" id="1000413"/>
    <lineage>
        <taxon>Eukaryota</taxon>
        <taxon>Viridiplantae</taxon>
        <taxon>Streptophyta</taxon>
        <taxon>Embryophyta</taxon>
        <taxon>Tracheophyta</taxon>
        <taxon>Spermatophyta</taxon>
        <taxon>Magnoliopsida</taxon>
        <taxon>eudicotyledons</taxon>
        <taxon>Gunneridae</taxon>
        <taxon>Pentapetalae</taxon>
        <taxon>rosids</taxon>
        <taxon>malvids</taxon>
        <taxon>Sapindales</taxon>
        <taxon>Sapindaceae</taxon>
        <taxon>Hippocastanoideae</taxon>
        <taxon>Acereae</taxon>
        <taxon>Acer</taxon>
    </lineage>
</organism>
<evidence type="ECO:0000256" key="1">
    <source>
        <dbReference type="ARBA" id="ARBA00022741"/>
    </source>
</evidence>
<dbReference type="Gene3D" id="3.40.50.300">
    <property type="entry name" value="P-loop containing nucleotide triphosphate hydrolases"/>
    <property type="match status" value="1"/>
</dbReference>
<dbReference type="GO" id="GO:0043531">
    <property type="term" value="F:ADP binding"/>
    <property type="evidence" value="ECO:0007669"/>
    <property type="project" value="InterPro"/>
</dbReference>
<evidence type="ECO:0000256" key="3">
    <source>
        <dbReference type="ARBA" id="ARBA00022840"/>
    </source>
</evidence>
<sequence length="274" mass="31345">MAEDEQQMKAKKEVADWVSMVELAVTEVEEALKLVINKPRSRSFLSEKDKLDDKLRYVISLQRKGDFEVVAEMIRPKHQSDKRVAGRMESTFDKVIWVEVSKDLELGRIQDQICKQIGLLDETWNTKSLEGKASDIFKILSQDNFVLLMDDIWEMIDFHKVGVPFPPNTSNGSKIIFTTRSLKICSLMEADMQVKVGCLAYAEAWELFRRMVGNATLESQPEIREVARAMVKECHGLPLALVTIGEAMSNEKPSENEWRNKLQALQRWTSSFSG</sequence>
<proteinExistence type="predicted"/>
<feature type="domain" description="NB-ARC" evidence="4">
    <location>
        <begin position="88"/>
        <end position="217"/>
    </location>
</feature>
<reference evidence="6" key="1">
    <citation type="journal article" date="2019" name="Gigascience">
        <title>De novo genome assembly of the endangered Acer yangbiense, a plant species with extremely small populations endemic to Yunnan Province, China.</title>
        <authorList>
            <person name="Yang J."/>
            <person name="Wariss H.M."/>
            <person name="Tao L."/>
            <person name="Zhang R."/>
            <person name="Yun Q."/>
            <person name="Hollingsworth P."/>
            <person name="Dao Z."/>
            <person name="Luo G."/>
            <person name="Guo H."/>
            <person name="Ma Y."/>
            <person name="Sun W."/>
        </authorList>
    </citation>
    <scope>NUCLEOTIDE SEQUENCE [LARGE SCALE GENOMIC DNA]</scope>
    <source>
        <strain evidence="6">cv. Malutang</strain>
    </source>
</reference>
<dbReference type="AlphaFoldDB" id="A0A5C7GYS2"/>
<evidence type="ECO:0000259" key="4">
    <source>
        <dbReference type="Pfam" id="PF00931"/>
    </source>
</evidence>
<dbReference type="InterPro" id="IPR050905">
    <property type="entry name" value="Plant_NBS-LRR"/>
</dbReference>
<dbReference type="SUPFAM" id="SSF52540">
    <property type="entry name" value="P-loop containing nucleoside triphosphate hydrolases"/>
    <property type="match status" value="1"/>
</dbReference>
<protein>
    <recommendedName>
        <fullName evidence="4">NB-ARC domain-containing protein</fullName>
    </recommendedName>
</protein>
<dbReference type="Proteomes" id="UP000323000">
    <property type="component" value="Chromosome 12"/>
</dbReference>
<keyword evidence="1" id="KW-0547">Nucleotide-binding</keyword>
<dbReference type="PRINTS" id="PR00364">
    <property type="entry name" value="DISEASERSIST"/>
</dbReference>
<dbReference type="FunFam" id="3.40.50.300:FF:001091">
    <property type="entry name" value="Probable disease resistance protein At1g61300"/>
    <property type="match status" value="1"/>
</dbReference>
<name>A0A5C7GYS2_9ROSI</name>
<keyword evidence="3" id="KW-0067">ATP-binding</keyword>
<dbReference type="Gene3D" id="1.10.8.430">
    <property type="entry name" value="Helical domain of apoptotic protease-activating factors"/>
    <property type="match status" value="1"/>
</dbReference>
<dbReference type="InterPro" id="IPR042197">
    <property type="entry name" value="Apaf_helical"/>
</dbReference>
<dbReference type="EMBL" id="VAHF01000012">
    <property type="protein sequence ID" value="TXG49472.1"/>
    <property type="molecule type" value="Genomic_DNA"/>
</dbReference>
<dbReference type="InterPro" id="IPR002182">
    <property type="entry name" value="NB-ARC"/>
</dbReference>
<accession>A0A5C7GYS2</accession>
<dbReference type="PANTHER" id="PTHR33463">
    <property type="entry name" value="NB-ARC DOMAIN-CONTAINING PROTEIN-RELATED"/>
    <property type="match status" value="1"/>
</dbReference>
<evidence type="ECO:0000313" key="5">
    <source>
        <dbReference type="EMBL" id="TXG49472.1"/>
    </source>
</evidence>
<evidence type="ECO:0000313" key="6">
    <source>
        <dbReference type="Proteomes" id="UP000323000"/>
    </source>
</evidence>
<evidence type="ECO:0000256" key="2">
    <source>
        <dbReference type="ARBA" id="ARBA00022821"/>
    </source>
</evidence>
<dbReference type="FunFam" id="1.10.8.430:FF:000003">
    <property type="entry name" value="Probable disease resistance protein At5g66910"/>
    <property type="match status" value="1"/>
</dbReference>
<keyword evidence="2" id="KW-0611">Plant defense</keyword>
<gene>
    <name evidence="5" type="ORF">EZV62_025347</name>
</gene>
<dbReference type="PANTHER" id="PTHR33463:SF220">
    <property type="entry name" value="NB-ARC DOMAIN-CONTAINING PROTEIN"/>
    <property type="match status" value="1"/>
</dbReference>
<dbReference type="Pfam" id="PF00931">
    <property type="entry name" value="NB-ARC"/>
    <property type="match status" value="1"/>
</dbReference>